<dbReference type="Proteomes" id="UP001176961">
    <property type="component" value="Unassembled WGS sequence"/>
</dbReference>
<sequence>MKVLLLVYIFVCALHIVIAMPVDECDQMCRRLVFVLRLAGLLKINASADDLLKYKCSTCKRNGRNDEMSELCSQTCEEVKRRLLGKEKAIKEILTTTEKDFQHPYDTCRFLEICEPRRAKRI</sequence>
<accession>A0AA36GTE6</accession>
<evidence type="ECO:0000256" key="1">
    <source>
        <dbReference type="SAM" id="SignalP"/>
    </source>
</evidence>
<feature type="chain" id="PRO_5041225761" evidence="1">
    <location>
        <begin position="20"/>
        <end position="122"/>
    </location>
</feature>
<dbReference type="EMBL" id="CATQJL010000223">
    <property type="protein sequence ID" value="CAJ0597939.1"/>
    <property type="molecule type" value="Genomic_DNA"/>
</dbReference>
<dbReference type="AlphaFoldDB" id="A0AA36GTE6"/>
<name>A0AA36GTE6_CYLNA</name>
<organism evidence="2 3">
    <name type="scientific">Cylicocyclus nassatus</name>
    <name type="common">Nematode worm</name>
    <dbReference type="NCBI Taxonomy" id="53992"/>
    <lineage>
        <taxon>Eukaryota</taxon>
        <taxon>Metazoa</taxon>
        <taxon>Ecdysozoa</taxon>
        <taxon>Nematoda</taxon>
        <taxon>Chromadorea</taxon>
        <taxon>Rhabditida</taxon>
        <taxon>Rhabditina</taxon>
        <taxon>Rhabditomorpha</taxon>
        <taxon>Strongyloidea</taxon>
        <taxon>Strongylidae</taxon>
        <taxon>Cylicocyclus</taxon>
    </lineage>
</organism>
<keyword evidence="3" id="KW-1185">Reference proteome</keyword>
<comment type="caution">
    <text evidence="2">The sequence shown here is derived from an EMBL/GenBank/DDBJ whole genome shotgun (WGS) entry which is preliminary data.</text>
</comment>
<feature type="signal peptide" evidence="1">
    <location>
        <begin position="1"/>
        <end position="19"/>
    </location>
</feature>
<keyword evidence="1" id="KW-0732">Signal</keyword>
<proteinExistence type="predicted"/>
<evidence type="ECO:0000313" key="3">
    <source>
        <dbReference type="Proteomes" id="UP001176961"/>
    </source>
</evidence>
<evidence type="ECO:0000313" key="2">
    <source>
        <dbReference type="EMBL" id="CAJ0597939.1"/>
    </source>
</evidence>
<protein>
    <submittedName>
        <fullName evidence="2">Uncharacterized protein</fullName>
    </submittedName>
</protein>
<reference evidence="2" key="1">
    <citation type="submission" date="2023-07" db="EMBL/GenBank/DDBJ databases">
        <authorList>
            <consortium name="CYATHOMIX"/>
        </authorList>
    </citation>
    <scope>NUCLEOTIDE SEQUENCE</scope>
    <source>
        <strain evidence="2">N/A</strain>
    </source>
</reference>
<gene>
    <name evidence="2" type="ORF">CYNAS_LOCUS9922</name>
</gene>